<dbReference type="Proteomes" id="UP000255082">
    <property type="component" value="Unassembled WGS sequence"/>
</dbReference>
<gene>
    <name evidence="1" type="ORF">NCTC13184_02776</name>
</gene>
<dbReference type="EMBL" id="UGRU01000001">
    <property type="protein sequence ID" value="SUA43409.1"/>
    <property type="molecule type" value="Genomic_DNA"/>
</dbReference>
<name>A0A378WQJ2_9NOCA</name>
<proteinExistence type="predicted"/>
<reference evidence="1 2" key="1">
    <citation type="submission" date="2018-06" db="EMBL/GenBank/DDBJ databases">
        <authorList>
            <consortium name="Pathogen Informatics"/>
            <person name="Doyle S."/>
        </authorList>
    </citation>
    <scope>NUCLEOTIDE SEQUENCE [LARGE SCALE GENOMIC DNA]</scope>
    <source>
        <strain evidence="1 2">NCTC13184</strain>
    </source>
</reference>
<sequence>MTATVGIQCRARIRSGGIAAALSGRGHRGIGVACAAGNHDERPVYELIGHGLHAPA</sequence>
<accession>A0A378WQJ2</accession>
<evidence type="ECO:0000313" key="1">
    <source>
        <dbReference type="EMBL" id="SUA43409.1"/>
    </source>
</evidence>
<evidence type="ECO:0000313" key="2">
    <source>
        <dbReference type="Proteomes" id="UP000255082"/>
    </source>
</evidence>
<organism evidence="1 2">
    <name type="scientific">Nocardia africana</name>
    <dbReference type="NCBI Taxonomy" id="134964"/>
    <lineage>
        <taxon>Bacteria</taxon>
        <taxon>Bacillati</taxon>
        <taxon>Actinomycetota</taxon>
        <taxon>Actinomycetes</taxon>
        <taxon>Mycobacteriales</taxon>
        <taxon>Nocardiaceae</taxon>
        <taxon>Nocardia</taxon>
    </lineage>
</organism>
<protein>
    <submittedName>
        <fullName evidence="1">Uncharacterized protein</fullName>
    </submittedName>
</protein>
<dbReference type="AlphaFoldDB" id="A0A378WQJ2"/>